<gene>
    <name evidence="2" type="ORF">GRH90_20960</name>
</gene>
<dbReference type="Pfam" id="PF07876">
    <property type="entry name" value="Dabb"/>
    <property type="match status" value="1"/>
</dbReference>
<dbReference type="AlphaFoldDB" id="A0A845SWC0"/>
<dbReference type="SMART" id="SM00886">
    <property type="entry name" value="Dabb"/>
    <property type="match status" value="1"/>
</dbReference>
<sequence>MLLHIVLFTFKSPWNWSSLEAIDAERATRRHHHYIREIKGWISGRNVTHRSIAADFAVVGLFENKEDMNAYLVHPDHQAGVDKWKIIANWSIVDLELNSDFTLNTGLFESLSSICHFPQE</sequence>
<proteinExistence type="predicted"/>
<evidence type="ECO:0000259" key="1">
    <source>
        <dbReference type="PROSITE" id="PS51502"/>
    </source>
</evidence>
<dbReference type="Gene3D" id="3.30.70.100">
    <property type="match status" value="1"/>
</dbReference>
<organism evidence="2 3">
    <name type="scientific">Acerihabitans arboris</name>
    <dbReference type="NCBI Taxonomy" id="2691583"/>
    <lineage>
        <taxon>Bacteria</taxon>
        <taxon>Pseudomonadati</taxon>
        <taxon>Pseudomonadota</taxon>
        <taxon>Gammaproteobacteria</taxon>
        <taxon>Enterobacterales</taxon>
        <taxon>Pectobacteriaceae</taxon>
        <taxon>Acerihabitans</taxon>
    </lineage>
</organism>
<dbReference type="PROSITE" id="PS51502">
    <property type="entry name" value="S_R_A_B_BARREL"/>
    <property type="match status" value="1"/>
</dbReference>
<protein>
    <submittedName>
        <fullName evidence="2">Dabb family protein</fullName>
    </submittedName>
</protein>
<dbReference type="Proteomes" id="UP000461443">
    <property type="component" value="Unassembled WGS sequence"/>
</dbReference>
<reference evidence="2 3" key="1">
    <citation type="submission" date="2019-12" db="EMBL/GenBank/DDBJ databases">
        <authorList>
            <person name="Lee S.D."/>
        </authorList>
    </citation>
    <scope>NUCLEOTIDE SEQUENCE [LARGE SCALE GENOMIC DNA]</scope>
    <source>
        <strain evidence="2 3">SAP-6</strain>
    </source>
</reference>
<name>A0A845SWC0_9GAMM</name>
<reference evidence="2 3" key="2">
    <citation type="submission" date="2020-02" db="EMBL/GenBank/DDBJ databases">
        <title>The new genus of Enterobacteriales.</title>
        <authorList>
            <person name="Kim I.S."/>
        </authorList>
    </citation>
    <scope>NUCLEOTIDE SEQUENCE [LARGE SCALE GENOMIC DNA]</scope>
    <source>
        <strain evidence="2 3">SAP-6</strain>
    </source>
</reference>
<dbReference type="EMBL" id="WUBS01000017">
    <property type="protein sequence ID" value="NDL65205.1"/>
    <property type="molecule type" value="Genomic_DNA"/>
</dbReference>
<comment type="caution">
    <text evidence="2">The sequence shown here is derived from an EMBL/GenBank/DDBJ whole genome shotgun (WGS) entry which is preliminary data.</text>
</comment>
<keyword evidence="3" id="KW-1185">Reference proteome</keyword>
<dbReference type="InterPro" id="IPR011008">
    <property type="entry name" value="Dimeric_a/b-barrel"/>
</dbReference>
<accession>A0A845SWC0</accession>
<evidence type="ECO:0000313" key="3">
    <source>
        <dbReference type="Proteomes" id="UP000461443"/>
    </source>
</evidence>
<feature type="domain" description="Stress-response A/B barrel" evidence="1">
    <location>
        <begin position="2"/>
        <end position="95"/>
    </location>
</feature>
<dbReference type="InterPro" id="IPR013097">
    <property type="entry name" value="Dabb"/>
</dbReference>
<dbReference type="RefSeq" id="WP_162368049.1">
    <property type="nucleotide sequence ID" value="NZ_WUBS01000017.1"/>
</dbReference>
<dbReference type="SUPFAM" id="SSF54909">
    <property type="entry name" value="Dimeric alpha+beta barrel"/>
    <property type="match status" value="1"/>
</dbReference>
<evidence type="ECO:0000313" key="2">
    <source>
        <dbReference type="EMBL" id="NDL65205.1"/>
    </source>
</evidence>